<feature type="transmembrane region" description="Helical" evidence="6">
    <location>
        <begin position="273"/>
        <end position="297"/>
    </location>
</feature>
<protein>
    <submittedName>
        <fullName evidence="8">FtsX-like permease family protein</fullName>
    </submittedName>
</protein>
<feature type="transmembrane region" description="Helical" evidence="6">
    <location>
        <begin position="410"/>
        <end position="433"/>
    </location>
</feature>
<evidence type="ECO:0000256" key="2">
    <source>
        <dbReference type="ARBA" id="ARBA00022475"/>
    </source>
</evidence>
<evidence type="ECO:0000313" key="9">
    <source>
        <dbReference type="Proteomes" id="UP001500620"/>
    </source>
</evidence>
<keyword evidence="5 6" id="KW-0472">Membrane</keyword>
<dbReference type="RefSeq" id="WP_345132273.1">
    <property type="nucleotide sequence ID" value="NZ_BAABAT010000020.1"/>
</dbReference>
<dbReference type="EMBL" id="BAABAT010000020">
    <property type="protein sequence ID" value="GAA4255283.1"/>
    <property type="molecule type" value="Genomic_DNA"/>
</dbReference>
<feature type="transmembrane region" description="Helical" evidence="6">
    <location>
        <begin position="20"/>
        <end position="41"/>
    </location>
</feature>
<feature type="transmembrane region" description="Helical" evidence="6">
    <location>
        <begin position="787"/>
        <end position="810"/>
    </location>
</feature>
<gene>
    <name evidence="8" type="ORF">GCM10022255_063540</name>
</gene>
<evidence type="ECO:0000313" key="8">
    <source>
        <dbReference type="EMBL" id="GAA4255283.1"/>
    </source>
</evidence>
<comment type="caution">
    <text evidence="8">The sequence shown here is derived from an EMBL/GenBank/DDBJ whole genome shotgun (WGS) entry which is preliminary data.</text>
</comment>
<feature type="transmembrane region" description="Helical" evidence="6">
    <location>
        <begin position="743"/>
        <end position="767"/>
    </location>
</feature>
<keyword evidence="3 6" id="KW-0812">Transmembrane</keyword>
<evidence type="ECO:0000256" key="3">
    <source>
        <dbReference type="ARBA" id="ARBA00022692"/>
    </source>
</evidence>
<keyword evidence="4 6" id="KW-1133">Transmembrane helix</keyword>
<dbReference type="InterPro" id="IPR003838">
    <property type="entry name" value="ABC3_permease_C"/>
</dbReference>
<sequence length="819" mass="82668">MIRLALGTLRRHRGAYAGTFLAALLAVALLGAGGLLLFSVLTARAPADRFAGADAVVSGEREVTATTVTHKKKGKTKTKTKTERLTGAGTLPADLAGRLAALPGVREAVADYAFPVQLAVDQRTVRGADGAPVVGHGWASAALTPFALRAGAPPKAGEAVVDADLAARARLSPGSTVEVTTRAGVRSLRVSGIAAPAQANGLPAQGALFVADGEVAALSGLAGPTAIAVRTADPATFAAAALRVTDAPVLTGDDRVRADLPGALPDYVAPISIFGFVIGITAFAAVFVLVGTVALGVRQRLRELALLRTIGATPRTLRRLLGVEAAVLGLVASIPAAPLGAAIAGMIAGRFRDLGVVPAQFAVRVNGGVLVAAAFAGVLLTVLSARIAARRAVRIAPTQALAETAVAPRGAGALRVVLSVVAAAGAVTVLSVVPLDGPLGMGMSFVSCALLLCAVAASGPLLVRGLTAVVARLAPGRAGRLAGLIARAEYRRVAAVAVPLVLMFAVNATMLLNSSLLTRLAGDEQAARGAPADVRVDTAAGLPLTAAEELIRASGAAGAAATIPTRAILVRGGKPEDYAAQGLLSTGAPALDLGVRDGALRPDGLAMSAFLARQEGLRVGDRVPVWLADGFRTELPLTAVYERSHGFGELVLPASLVAAHDPRGLVTGLALRGTTQGAPVRTAAPAPADAPQQQGAWELMVAVSLGFTAIAVVNTFAIATAARRREYADLRLAGATGTQVRRLVTAEAGITVAVGALLGAAVTAIVVGAFSVAQDGVFRVFVDPPVYAALLGGTALLGLIAGAVPVRFVVRKRCVTWSE</sequence>
<feature type="transmembrane region" description="Helical" evidence="6">
    <location>
        <begin position="699"/>
        <end position="722"/>
    </location>
</feature>
<name>A0ABP8DG80_9ACTN</name>
<dbReference type="InterPro" id="IPR038766">
    <property type="entry name" value="Membrane_comp_ABC_pdt"/>
</dbReference>
<keyword evidence="2" id="KW-1003">Cell membrane</keyword>
<dbReference type="PANTHER" id="PTHR30287">
    <property type="entry name" value="MEMBRANE COMPONENT OF PREDICTED ABC SUPERFAMILY METABOLITE UPTAKE TRANSPORTER"/>
    <property type="match status" value="1"/>
</dbReference>
<reference evidence="9" key="1">
    <citation type="journal article" date="2019" name="Int. J. Syst. Evol. Microbiol.">
        <title>The Global Catalogue of Microorganisms (GCM) 10K type strain sequencing project: providing services to taxonomists for standard genome sequencing and annotation.</title>
        <authorList>
            <consortium name="The Broad Institute Genomics Platform"/>
            <consortium name="The Broad Institute Genome Sequencing Center for Infectious Disease"/>
            <person name="Wu L."/>
            <person name="Ma J."/>
        </authorList>
    </citation>
    <scope>NUCLEOTIDE SEQUENCE [LARGE SCALE GENOMIC DNA]</scope>
    <source>
        <strain evidence="9">JCM 17441</strain>
    </source>
</reference>
<dbReference type="Proteomes" id="UP001500620">
    <property type="component" value="Unassembled WGS sequence"/>
</dbReference>
<evidence type="ECO:0000256" key="4">
    <source>
        <dbReference type="ARBA" id="ARBA00022989"/>
    </source>
</evidence>
<comment type="subcellular location">
    <subcellularLocation>
        <location evidence="1">Cell membrane</location>
        <topology evidence="1">Multi-pass membrane protein</topology>
    </subcellularLocation>
</comment>
<evidence type="ECO:0000256" key="1">
    <source>
        <dbReference type="ARBA" id="ARBA00004651"/>
    </source>
</evidence>
<feature type="domain" description="ABC3 transporter permease C-terminal" evidence="7">
    <location>
        <begin position="276"/>
        <end position="397"/>
    </location>
</feature>
<dbReference type="PANTHER" id="PTHR30287:SF1">
    <property type="entry name" value="INNER MEMBRANE PROTEIN"/>
    <property type="match status" value="1"/>
</dbReference>
<evidence type="ECO:0000256" key="6">
    <source>
        <dbReference type="SAM" id="Phobius"/>
    </source>
</evidence>
<feature type="transmembrane region" description="Helical" evidence="6">
    <location>
        <begin position="325"/>
        <end position="348"/>
    </location>
</feature>
<feature type="transmembrane region" description="Helical" evidence="6">
    <location>
        <begin position="368"/>
        <end position="389"/>
    </location>
</feature>
<feature type="transmembrane region" description="Helical" evidence="6">
    <location>
        <begin position="439"/>
        <end position="463"/>
    </location>
</feature>
<proteinExistence type="predicted"/>
<dbReference type="Pfam" id="PF02687">
    <property type="entry name" value="FtsX"/>
    <property type="match status" value="2"/>
</dbReference>
<evidence type="ECO:0000259" key="7">
    <source>
        <dbReference type="Pfam" id="PF02687"/>
    </source>
</evidence>
<accession>A0ABP8DG80</accession>
<organism evidence="8 9">
    <name type="scientific">Dactylosporangium darangshiense</name>
    <dbReference type="NCBI Taxonomy" id="579108"/>
    <lineage>
        <taxon>Bacteria</taxon>
        <taxon>Bacillati</taxon>
        <taxon>Actinomycetota</taxon>
        <taxon>Actinomycetes</taxon>
        <taxon>Micromonosporales</taxon>
        <taxon>Micromonosporaceae</taxon>
        <taxon>Dactylosporangium</taxon>
    </lineage>
</organism>
<keyword evidence="9" id="KW-1185">Reference proteome</keyword>
<evidence type="ECO:0000256" key="5">
    <source>
        <dbReference type="ARBA" id="ARBA00023136"/>
    </source>
</evidence>
<feature type="transmembrane region" description="Helical" evidence="6">
    <location>
        <begin position="493"/>
        <end position="512"/>
    </location>
</feature>
<feature type="domain" description="ABC3 transporter permease C-terminal" evidence="7">
    <location>
        <begin position="700"/>
        <end position="811"/>
    </location>
</feature>